<evidence type="ECO:0000313" key="2">
    <source>
        <dbReference type="Proteomes" id="UP000653305"/>
    </source>
</evidence>
<dbReference type="AlphaFoldDB" id="A0A830C9X4"/>
<name>A0A830C9X4_9LAMI</name>
<evidence type="ECO:0000313" key="1">
    <source>
        <dbReference type="EMBL" id="GFP91955.1"/>
    </source>
</evidence>
<proteinExistence type="predicted"/>
<accession>A0A830C9X4</accession>
<dbReference type="EMBL" id="BMAC01000260">
    <property type="protein sequence ID" value="GFP91955.1"/>
    <property type="molecule type" value="Genomic_DNA"/>
</dbReference>
<keyword evidence="2" id="KW-1185">Reference proteome</keyword>
<gene>
    <name evidence="1" type="ORF">PHJA_001339600</name>
</gene>
<sequence>MDFGISARWAEFFESMGVGPDQEVVTEDLGVTTLFDEVMEFPTWMNDADESCVPHVCADYFQDPALPWSEFCFISLISFFF</sequence>
<dbReference type="OrthoDB" id="692030at2759"/>
<comment type="caution">
    <text evidence="1">The sequence shown here is derived from an EMBL/GenBank/DDBJ whole genome shotgun (WGS) entry which is preliminary data.</text>
</comment>
<reference evidence="1" key="1">
    <citation type="submission" date="2020-07" db="EMBL/GenBank/DDBJ databases">
        <title>Ethylene signaling mediates host invasion by parasitic plants.</title>
        <authorList>
            <person name="Yoshida S."/>
        </authorList>
    </citation>
    <scope>NUCLEOTIDE SEQUENCE</scope>
    <source>
        <strain evidence="1">Okayama</strain>
    </source>
</reference>
<protein>
    <submittedName>
        <fullName evidence="1">Uncharacterized protein</fullName>
    </submittedName>
</protein>
<dbReference type="Proteomes" id="UP000653305">
    <property type="component" value="Unassembled WGS sequence"/>
</dbReference>
<organism evidence="1 2">
    <name type="scientific">Phtheirospermum japonicum</name>
    <dbReference type="NCBI Taxonomy" id="374723"/>
    <lineage>
        <taxon>Eukaryota</taxon>
        <taxon>Viridiplantae</taxon>
        <taxon>Streptophyta</taxon>
        <taxon>Embryophyta</taxon>
        <taxon>Tracheophyta</taxon>
        <taxon>Spermatophyta</taxon>
        <taxon>Magnoliopsida</taxon>
        <taxon>eudicotyledons</taxon>
        <taxon>Gunneridae</taxon>
        <taxon>Pentapetalae</taxon>
        <taxon>asterids</taxon>
        <taxon>lamiids</taxon>
        <taxon>Lamiales</taxon>
        <taxon>Orobanchaceae</taxon>
        <taxon>Orobanchaceae incertae sedis</taxon>
        <taxon>Phtheirospermum</taxon>
    </lineage>
</organism>